<dbReference type="RefSeq" id="WP_101237133.1">
    <property type="nucleotide sequence ID" value="NZ_PISJ01000019.1"/>
</dbReference>
<dbReference type="PANTHER" id="PTHR10192:SF5">
    <property type="entry name" value="GEPHYRIN"/>
    <property type="match status" value="1"/>
</dbReference>
<feature type="domain" description="MoeA C-terminal" evidence="4">
    <location>
        <begin position="397"/>
        <end position="465"/>
    </location>
</feature>
<dbReference type="GO" id="GO:0061599">
    <property type="term" value="F:molybdopterin molybdotransferase activity"/>
    <property type="evidence" value="ECO:0007669"/>
    <property type="project" value="UniProtKB-UniRule"/>
</dbReference>
<dbReference type="Pfam" id="PF03453">
    <property type="entry name" value="MoeA_N"/>
    <property type="match status" value="1"/>
</dbReference>
<keyword evidence="2" id="KW-0460">Magnesium</keyword>
<dbReference type="EMBL" id="PISJ01000019">
    <property type="protein sequence ID" value="PKF31707.1"/>
    <property type="molecule type" value="Genomic_DNA"/>
</dbReference>
<dbReference type="GO" id="GO:0046872">
    <property type="term" value="F:metal ion binding"/>
    <property type="evidence" value="ECO:0007669"/>
    <property type="project" value="UniProtKB-UniRule"/>
</dbReference>
<comment type="similarity">
    <text evidence="2">Belongs to the MoeA family.</text>
</comment>
<dbReference type="InterPro" id="IPR036135">
    <property type="entry name" value="MoeA_linker/N_sf"/>
</dbReference>
<accession>A0A2N0WB25</accession>
<gene>
    <name evidence="5" type="ORF">CW311_15765</name>
</gene>
<dbReference type="SUPFAM" id="SSF63882">
    <property type="entry name" value="MoeA N-terminal region -like"/>
    <property type="match status" value="1"/>
</dbReference>
<keyword evidence="1 2" id="KW-0501">Molybdenum cofactor biosynthesis</keyword>
<evidence type="ECO:0000259" key="3">
    <source>
        <dbReference type="Pfam" id="PF03453"/>
    </source>
</evidence>
<comment type="pathway">
    <text evidence="2">Cofactor biosynthesis; molybdopterin biosynthesis.</text>
</comment>
<dbReference type="Gene3D" id="2.170.190.11">
    <property type="entry name" value="Molybdopterin biosynthesis moea protein, domain 3"/>
    <property type="match status" value="1"/>
</dbReference>
<reference evidence="5 6" key="1">
    <citation type="submission" date="2017-12" db="EMBL/GenBank/DDBJ databases">
        <title>Draft Genome sequences of multiple microbial strains isolated from spacecraft associated surfaces.</title>
        <authorList>
            <person name="Seuylemezian A."/>
            <person name="Vaishampayan P."/>
            <person name="Venkateswaran K."/>
        </authorList>
    </citation>
    <scope>NUCLEOTIDE SEQUENCE [LARGE SCALE GENOMIC DNA]</scope>
    <source>
        <strain evidence="5 6">2P01AA</strain>
    </source>
</reference>
<dbReference type="InterPro" id="IPR038987">
    <property type="entry name" value="MoeA-like"/>
</dbReference>
<organism evidence="5 6">
    <name type="scientific">Acinetobacter proteolyticus</name>
    <dbReference type="NCBI Taxonomy" id="1776741"/>
    <lineage>
        <taxon>Bacteria</taxon>
        <taxon>Pseudomonadati</taxon>
        <taxon>Pseudomonadota</taxon>
        <taxon>Gammaproteobacteria</taxon>
        <taxon>Moraxellales</taxon>
        <taxon>Moraxellaceae</taxon>
        <taxon>Acinetobacter</taxon>
    </lineage>
</organism>
<comment type="function">
    <text evidence="2">Catalyzes the insertion of molybdate into adenylated molybdopterin with the concomitant release of AMP.</text>
</comment>
<dbReference type="InterPro" id="IPR005110">
    <property type="entry name" value="MoeA_linker/N"/>
</dbReference>
<dbReference type="Proteomes" id="UP000233553">
    <property type="component" value="Unassembled WGS sequence"/>
</dbReference>
<proteinExistence type="inferred from homology"/>
<sequence length="467" mass="53979">MHKKLPVPENLPCRLTDAFYRIYQHLPKGHVKTLVELDDALNQVNASDVYALQDFPQHNFSAYAGWGIDSKLTQHASPKNPVVVKGLYFWNQQLYRSVNPYKLNLAGYLTKIPEYTKLPEGMDAIILEEDKRLDFSDIENVKVKAEISALHGVIQQGSVFKQGDLILEKNNRISPEKLIALRRAGIKTLSIYRHPKILIVNMHPFDKQDQASEECLYIQDLLKTWGYHQVEIKSHKPARYDSAFENLKKENYPALDETLTSGWEEHHQFFDQQIPKFDMILCWSPFNGYASELKLSRLANFYQGIGESPLNTCSIPANEFRIFNSNDRSPKISQTVQIYDENGNHKGLRVEITEDRTTIISLAGDMQDVVMLMHMFVKYILNKHVPDFFDHLYLKGKINQPVQPDSKHRKLLWGRYQMEVDGQYALQLIEQQPYQIDAFIAANCIIILPFTEHPIQSGEVLDFIKID</sequence>
<name>A0A2N0WB25_9GAMM</name>
<feature type="domain" description="MoeA N-terminal and linker" evidence="3">
    <location>
        <begin position="16"/>
        <end position="185"/>
    </location>
</feature>
<evidence type="ECO:0000313" key="6">
    <source>
        <dbReference type="Proteomes" id="UP000233553"/>
    </source>
</evidence>
<evidence type="ECO:0000256" key="1">
    <source>
        <dbReference type="ARBA" id="ARBA00023150"/>
    </source>
</evidence>
<evidence type="ECO:0000259" key="4">
    <source>
        <dbReference type="Pfam" id="PF03454"/>
    </source>
</evidence>
<dbReference type="Gene3D" id="3.90.105.10">
    <property type="entry name" value="Molybdopterin biosynthesis moea protein, domain 2"/>
    <property type="match status" value="1"/>
</dbReference>
<comment type="catalytic activity">
    <reaction evidence="2">
        <text>adenylyl-molybdopterin + molybdate = Mo-molybdopterin + AMP + H(+)</text>
        <dbReference type="Rhea" id="RHEA:35047"/>
        <dbReference type="ChEBI" id="CHEBI:15378"/>
        <dbReference type="ChEBI" id="CHEBI:36264"/>
        <dbReference type="ChEBI" id="CHEBI:62727"/>
        <dbReference type="ChEBI" id="CHEBI:71302"/>
        <dbReference type="ChEBI" id="CHEBI:456215"/>
    </reaction>
</comment>
<keyword evidence="2" id="KW-0479">Metal-binding</keyword>
<protein>
    <recommendedName>
        <fullName evidence="2">Molybdopterin molybdenumtransferase</fullName>
        <ecNumber evidence="2">2.10.1.1</ecNumber>
    </recommendedName>
</protein>
<dbReference type="EC" id="2.10.1.1" evidence="2"/>
<evidence type="ECO:0000313" key="5">
    <source>
        <dbReference type="EMBL" id="PKF31707.1"/>
    </source>
</evidence>
<dbReference type="Pfam" id="PF03454">
    <property type="entry name" value="MoeA_C"/>
    <property type="match status" value="1"/>
</dbReference>
<keyword evidence="2" id="KW-0808">Transferase</keyword>
<keyword evidence="2" id="KW-0500">Molybdenum</keyword>
<evidence type="ECO:0000256" key="2">
    <source>
        <dbReference type="RuleBase" id="RU365090"/>
    </source>
</evidence>
<dbReference type="InterPro" id="IPR005111">
    <property type="entry name" value="MoeA_C_domain_IV"/>
</dbReference>
<dbReference type="PANTHER" id="PTHR10192">
    <property type="entry name" value="MOLYBDOPTERIN BIOSYNTHESIS PROTEIN"/>
    <property type="match status" value="1"/>
</dbReference>
<dbReference type="UniPathway" id="UPA00344"/>
<comment type="caution">
    <text evidence="5">The sequence shown here is derived from an EMBL/GenBank/DDBJ whole genome shotgun (WGS) entry which is preliminary data.</text>
</comment>
<comment type="cofactor">
    <cofactor evidence="2">
        <name>Mg(2+)</name>
        <dbReference type="ChEBI" id="CHEBI:18420"/>
    </cofactor>
</comment>
<dbReference type="GO" id="GO:0005829">
    <property type="term" value="C:cytosol"/>
    <property type="evidence" value="ECO:0007669"/>
    <property type="project" value="TreeGrafter"/>
</dbReference>
<dbReference type="GO" id="GO:0006777">
    <property type="term" value="P:Mo-molybdopterin cofactor biosynthetic process"/>
    <property type="evidence" value="ECO:0007669"/>
    <property type="project" value="UniProtKB-UniRule"/>
</dbReference>
<dbReference type="AlphaFoldDB" id="A0A2N0WB25"/>